<gene>
    <name evidence="2" type="ORF">S06H3_33743</name>
</gene>
<proteinExistence type="predicted"/>
<sequence>CEIYCSECVYYVKSLHPNPNDSTTDKCDSPDNIRSTYRDRVSGRALKPSVKNKENNCSEYKPKGEKE</sequence>
<dbReference type="EMBL" id="BARV01020175">
    <property type="protein sequence ID" value="GAI24418.1"/>
    <property type="molecule type" value="Genomic_DNA"/>
</dbReference>
<comment type="caution">
    <text evidence="2">The sequence shown here is derived from an EMBL/GenBank/DDBJ whole genome shotgun (WGS) entry which is preliminary data.</text>
</comment>
<evidence type="ECO:0000256" key="1">
    <source>
        <dbReference type="SAM" id="MobiDB-lite"/>
    </source>
</evidence>
<feature type="compositionally biased region" description="Basic and acidic residues" evidence="1">
    <location>
        <begin position="23"/>
        <end position="42"/>
    </location>
</feature>
<protein>
    <submittedName>
        <fullName evidence="2">Uncharacterized protein</fullName>
    </submittedName>
</protein>
<organism evidence="2">
    <name type="scientific">marine sediment metagenome</name>
    <dbReference type="NCBI Taxonomy" id="412755"/>
    <lineage>
        <taxon>unclassified sequences</taxon>
        <taxon>metagenomes</taxon>
        <taxon>ecological metagenomes</taxon>
    </lineage>
</organism>
<reference evidence="2" key="1">
    <citation type="journal article" date="2014" name="Front. Microbiol.">
        <title>High frequency of phylogenetically diverse reductive dehalogenase-homologous genes in deep subseafloor sedimentary metagenomes.</title>
        <authorList>
            <person name="Kawai M."/>
            <person name="Futagami T."/>
            <person name="Toyoda A."/>
            <person name="Takaki Y."/>
            <person name="Nishi S."/>
            <person name="Hori S."/>
            <person name="Arai W."/>
            <person name="Tsubouchi T."/>
            <person name="Morono Y."/>
            <person name="Uchiyama I."/>
            <person name="Ito T."/>
            <person name="Fujiyama A."/>
            <person name="Inagaki F."/>
            <person name="Takami H."/>
        </authorList>
    </citation>
    <scope>NUCLEOTIDE SEQUENCE</scope>
    <source>
        <strain evidence="2">Expedition CK06-06</strain>
    </source>
</reference>
<accession>X1LZA0</accession>
<feature type="non-terminal residue" evidence="2">
    <location>
        <position position="1"/>
    </location>
</feature>
<feature type="region of interest" description="Disordered" evidence="1">
    <location>
        <begin position="17"/>
        <end position="67"/>
    </location>
</feature>
<evidence type="ECO:0000313" key="2">
    <source>
        <dbReference type="EMBL" id="GAI24418.1"/>
    </source>
</evidence>
<name>X1LZA0_9ZZZZ</name>
<dbReference type="AlphaFoldDB" id="X1LZA0"/>
<feature type="compositionally biased region" description="Basic and acidic residues" evidence="1">
    <location>
        <begin position="51"/>
        <end position="67"/>
    </location>
</feature>